<reference evidence="1" key="1">
    <citation type="submission" date="2022-11" db="EMBL/GenBank/DDBJ databases">
        <authorList>
            <person name="Hyden B.L."/>
            <person name="Feng K."/>
            <person name="Yates T."/>
            <person name="Jawdy S."/>
            <person name="Smart L.B."/>
            <person name="Muchero W."/>
        </authorList>
    </citation>
    <scope>NUCLEOTIDE SEQUENCE</scope>
    <source>
        <tissue evidence="1">Shoot tip</tissue>
    </source>
</reference>
<dbReference type="AlphaFoldDB" id="A0A9Q1A2A5"/>
<sequence>MSTWQIFSDAGKKYPMGISCLHTKPEPKPNGALTPLPAPKLTSLPCPISYAK</sequence>
<feature type="non-terminal residue" evidence="1">
    <location>
        <position position="52"/>
    </location>
</feature>
<dbReference type="EMBL" id="JAPFFK010000007">
    <property type="protein sequence ID" value="KAJ6755655.1"/>
    <property type="molecule type" value="Genomic_DNA"/>
</dbReference>
<proteinExistence type="predicted"/>
<evidence type="ECO:0000313" key="1">
    <source>
        <dbReference type="EMBL" id="KAJ6755655.1"/>
    </source>
</evidence>
<accession>A0A9Q1A2A5</accession>
<keyword evidence="2" id="KW-1185">Reference proteome</keyword>
<evidence type="ECO:0000313" key="2">
    <source>
        <dbReference type="Proteomes" id="UP001151532"/>
    </source>
</evidence>
<reference evidence="1" key="2">
    <citation type="journal article" date="2023" name="Int. J. Mol. Sci.">
        <title>De Novo Assembly and Annotation of 11 Diverse Shrub Willow (Salix) Genomes Reveals Novel Gene Organization in Sex-Linked Regions.</title>
        <authorList>
            <person name="Hyden B."/>
            <person name="Feng K."/>
            <person name="Yates T.B."/>
            <person name="Jawdy S."/>
            <person name="Cereghino C."/>
            <person name="Smart L.B."/>
            <person name="Muchero W."/>
        </authorList>
    </citation>
    <scope>NUCLEOTIDE SEQUENCE</scope>
    <source>
        <tissue evidence="1">Shoot tip</tissue>
    </source>
</reference>
<organism evidence="1 2">
    <name type="scientific">Salix purpurea</name>
    <name type="common">Purple osier willow</name>
    <dbReference type="NCBI Taxonomy" id="77065"/>
    <lineage>
        <taxon>Eukaryota</taxon>
        <taxon>Viridiplantae</taxon>
        <taxon>Streptophyta</taxon>
        <taxon>Embryophyta</taxon>
        <taxon>Tracheophyta</taxon>
        <taxon>Spermatophyta</taxon>
        <taxon>Magnoliopsida</taxon>
        <taxon>eudicotyledons</taxon>
        <taxon>Gunneridae</taxon>
        <taxon>Pentapetalae</taxon>
        <taxon>rosids</taxon>
        <taxon>fabids</taxon>
        <taxon>Malpighiales</taxon>
        <taxon>Salicaceae</taxon>
        <taxon>Saliceae</taxon>
        <taxon>Salix</taxon>
    </lineage>
</organism>
<protein>
    <submittedName>
        <fullName evidence="1">Uncharacterized protein</fullName>
    </submittedName>
</protein>
<dbReference type="Proteomes" id="UP001151532">
    <property type="component" value="Chromosome 16"/>
</dbReference>
<name>A0A9Q1A2A5_SALPP</name>
<gene>
    <name evidence="1" type="ORF">OIU79_028129</name>
</gene>
<comment type="caution">
    <text evidence="1">The sequence shown here is derived from an EMBL/GenBank/DDBJ whole genome shotgun (WGS) entry which is preliminary data.</text>
</comment>